<reference evidence="4" key="1">
    <citation type="submission" date="2017-02" db="EMBL/GenBank/DDBJ databases">
        <title>zhang.</title>
        <authorList>
            <person name="Zhang H."/>
        </authorList>
    </citation>
    <scope>NUCLEOTIDE SEQUENCE [LARGE SCALE GENOMIC DNA]</scope>
    <source>
        <strain evidence="4">RZS01</strain>
    </source>
</reference>
<keyword evidence="2" id="KW-0378">Hydrolase</keyword>
<keyword evidence="1" id="KW-0812">Transmembrane</keyword>
<evidence type="ECO:0000313" key="4">
    <source>
        <dbReference type="Proteomes" id="UP000189683"/>
    </source>
</evidence>
<reference evidence="2" key="2">
    <citation type="submission" date="2017-02" db="EMBL/GenBank/DDBJ databases">
        <authorList>
            <person name="Zhang H."/>
        </authorList>
    </citation>
    <scope>NUCLEOTIDE SEQUENCE</scope>
    <source>
        <strain evidence="2">RZS01</strain>
    </source>
</reference>
<evidence type="ECO:0000313" key="2">
    <source>
        <dbReference type="EMBL" id="AQU88970.1"/>
    </source>
</evidence>
<dbReference type="CDD" id="cd01672">
    <property type="entry name" value="TMPK"/>
    <property type="match status" value="1"/>
</dbReference>
<dbReference type="EMBL" id="NIRT01000031">
    <property type="protein sequence ID" value="PYD65450.1"/>
    <property type="molecule type" value="Genomic_DNA"/>
</dbReference>
<proteinExistence type="predicted"/>
<reference evidence="3 5" key="3">
    <citation type="submission" date="2017-06" db="EMBL/GenBank/DDBJ databases">
        <title>A draft genome sequence of Komagataeibacter nataicola LMG 1536.</title>
        <authorList>
            <person name="Skraban J."/>
            <person name="Cleenwerck I."/>
            <person name="Vandamme P."/>
            <person name="Trcek J."/>
        </authorList>
    </citation>
    <scope>NUCLEOTIDE SEQUENCE [LARGE SCALE GENOMIC DNA]</scope>
    <source>
        <strain evidence="3 5">LMG 1536</strain>
    </source>
</reference>
<dbReference type="Proteomes" id="UP000247512">
    <property type="component" value="Unassembled WGS sequence"/>
</dbReference>
<dbReference type="GO" id="GO:0016787">
    <property type="term" value="F:hydrolase activity"/>
    <property type="evidence" value="ECO:0007669"/>
    <property type="project" value="UniProtKB-KW"/>
</dbReference>
<dbReference type="InterPro" id="IPR027417">
    <property type="entry name" value="P-loop_NTPase"/>
</dbReference>
<keyword evidence="1" id="KW-0472">Membrane</keyword>
<keyword evidence="1" id="KW-1133">Transmembrane helix</keyword>
<name>A0A9N7CJM0_9PROT</name>
<organism evidence="2 4">
    <name type="scientific">Komagataeibacter nataicola</name>
    <dbReference type="NCBI Taxonomy" id="265960"/>
    <lineage>
        <taxon>Bacteria</taxon>
        <taxon>Pseudomonadati</taxon>
        <taxon>Pseudomonadota</taxon>
        <taxon>Alphaproteobacteria</taxon>
        <taxon>Acetobacterales</taxon>
        <taxon>Acetobacteraceae</taxon>
        <taxon>Komagataeibacter</taxon>
    </lineage>
</organism>
<sequence length="239" mass="26464">MVHYEPVAGRKVPVIAIVGSDGSGKTTVGGLLYQWIAKRAPVKFCHLGKQTGSWGRAIARIPGVGRSIDTRIAKKASQTRDAKGASVFTALVIFILSMRRLIRFRHMRKLHKSGYVILADRYPQAVVPGPMDGPNLVSRTPNNAFVKFLTKCEQKVYTQMAQFRPDLVLRLNVDLETALARKPDHRPESLKQKVQDVPRLSFNGARIVDLDATLPIETVVSTACKHVSAVLKAYGYPHI</sequence>
<evidence type="ECO:0000313" key="5">
    <source>
        <dbReference type="Proteomes" id="UP000247512"/>
    </source>
</evidence>
<dbReference type="Proteomes" id="UP000189683">
    <property type="component" value="Chromosome"/>
</dbReference>
<keyword evidence="5" id="KW-1185">Reference proteome</keyword>
<dbReference type="Gene3D" id="3.40.50.300">
    <property type="entry name" value="P-loop containing nucleotide triphosphate hydrolases"/>
    <property type="match status" value="1"/>
</dbReference>
<dbReference type="EMBL" id="CP019875">
    <property type="protein sequence ID" value="AQU88970.1"/>
    <property type="molecule type" value="Genomic_DNA"/>
</dbReference>
<protein>
    <submittedName>
        <fullName evidence="2">Nucleoside triphosphate hydrolase</fullName>
    </submittedName>
</protein>
<gene>
    <name evidence="2" type="ORF">B0W47_08520</name>
    <name evidence="3" type="ORF">CDI09_13545</name>
</gene>
<dbReference type="OrthoDB" id="6853346at2"/>
<dbReference type="AlphaFoldDB" id="A0A9N7CJM0"/>
<evidence type="ECO:0000256" key="1">
    <source>
        <dbReference type="SAM" id="Phobius"/>
    </source>
</evidence>
<accession>A0A9N7CJM0</accession>
<evidence type="ECO:0000313" key="3">
    <source>
        <dbReference type="EMBL" id="PYD65450.1"/>
    </source>
</evidence>
<dbReference type="KEGG" id="kna:B0W47_08520"/>
<feature type="transmembrane region" description="Helical" evidence="1">
    <location>
        <begin position="84"/>
        <end position="102"/>
    </location>
</feature>
<dbReference type="SUPFAM" id="SSF52540">
    <property type="entry name" value="P-loop containing nucleoside triphosphate hydrolases"/>
    <property type="match status" value="1"/>
</dbReference>